<comment type="caution">
    <text evidence="2">The sequence shown here is derived from an EMBL/GenBank/DDBJ whole genome shotgun (WGS) entry which is preliminary data.</text>
</comment>
<dbReference type="Proteomes" id="UP001140217">
    <property type="component" value="Unassembled WGS sequence"/>
</dbReference>
<dbReference type="EMBL" id="JANBUL010000040">
    <property type="protein sequence ID" value="KAJ2783756.1"/>
    <property type="molecule type" value="Genomic_DNA"/>
</dbReference>
<feature type="compositionally biased region" description="Basic and acidic residues" evidence="1">
    <location>
        <begin position="71"/>
        <end position="88"/>
    </location>
</feature>
<feature type="compositionally biased region" description="Basic and acidic residues" evidence="1">
    <location>
        <begin position="99"/>
        <end position="113"/>
    </location>
</feature>
<name>A0A9W8HCL2_9FUNG</name>
<feature type="region of interest" description="Disordered" evidence="1">
    <location>
        <begin position="70"/>
        <end position="131"/>
    </location>
</feature>
<evidence type="ECO:0000313" key="3">
    <source>
        <dbReference type="Proteomes" id="UP001140217"/>
    </source>
</evidence>
<accession>A0A9W8HCL2</accession>
<reference evidence="2" key="1">
    <citation type="submission" date="2022-07" db="EMBL/GenBank/DDBJ databases">
        <title>Phylogenomic reconstructions and comparative analyses of Kickxellomycotina fungi.</title>
        <authorList>
            <person name="Reynolds N.K."/>
            <person name="Stajich J.E."/>
            <person name="Barry K."/>
            <person name="Grigoriev I.V."/>
            <person name="Crous P."/>
            <person name="Smith M.E."/>
        </authorList>
    </citation>
    <scope>NUCLEOTIDE SEQUENCE</scope>
    <source>
        <strain evidence="2">NBRC 105414</strain>
    </source>
</reference>
<gene>
    <name evidence="2" type="ORF">H4R18_001508</name>
</gene>
<sequence length="131" mass="14284">MDPNTFVMLGDAEIDSGYGFTEKEREKLVADILTFRNNNNAAVENEKLVVVGNPETEGAGRETVYYYNCKVADEQPEHEGEASSDEGKGSSNEGEESGDEAKGPEDKGKRPRDEDEDEGFGDGSESPQDNN</sequence>
<dbReference type="AlphaFoldDB" id="A0A9W8HCL2"/>
<evidence type="ECO:0000313" key="2">
    <source>
        <dbReference type="EMBL" id="KAJ2783756.1"/>
    </source>
</evidence>
<keyword evidence="3" id="KW-1185">Reference proteome</keyword>
<organism evidence="2 3">
    <name type="scientific">Coemansia javaensis</name>
    <dbReference type="NCBI Taxonomy" id="2761396"/>
    <lineage>
        <taxon>Eukaryota</taxon>
        <taxon>Fungi</taxon>
        <taxon>Fungi incertae sedis</taxon>
        <taxon>Zoopagomycota</taxon>
        <taxon>Kickxellomycotina</taxon>
        <taxon>Kickxellomycetes</taxon>
        <taxon>Kickxellales</taxon>
        <taxon>Kickxellaceae</taxon>
        <taxon>Coemansia</taxon>
    </lineage>
</organism>
<protein>
    <submittedName>
        <fullName evidence="2">Uncharacterized protein</fullName>
    </submittedName>
</protein>
<evidence type="ECO:0000256" key="1">
    <source>
        <dbReference type="SAM" id="MobiDB-lite"/>
    </source>
</evidence>
<proteinExistence type="predicted"/>